<dbReference type="Proteomes" id="UP000708208">
    <property type="component" value="Unassembled WGS sequence"/>
</dbReference>
<keyword evidence="2" id="KW-1185">Reference proteome</keyword>
<dbReference type="EMBL" id="CAJVCH010296720">
    <property type="protein sequence ID" value="CAG7785443.1"/>
    <property type="molecule type" value="Genomic_DNA"/>
</dbReference>
<proteinExistence type="predicted"/>
<organism evidence="1 2">
    <name type="scientific">Allacma fusca</name>
    <dbReference type="NCBI Taxonomy" id="39272"/>
    <lineage>
        <taxon>Eukaryota</taxon>
        <taxon>Metazoa</taxon>
        <taxon>Ecdysozoa</taxon>
        <taxon>Arthropoda</taxon>
        <taxon>Hexapoda</taxon>
        <taxon>Collembola</taxon>
        <taxon>Symphypleona</taxon>
        <taxon>Sminthuridae</taxon>
        <taxon>Allacma</taxon>
    </lineage>
</organism>
<feature type="non-terminal residue" evidence="1">
    <location>
        <position position="51"/>
    </location>
</feature>
<name>A0A8J2P8A3_9HEXA</name>
<reference evidence="1" key="1">
    <citation type="submission" date="2021-06" db="EMBL/GenBank/DDBJ databases">
        <authorList>
            <person name="Hodson N. C."/>
            <person name="Mongue J. A."/>
            <person name="Jaron S. K."/>
        </authorList>
    </citation>
    <scope>NUCLEOTIDE SEQUENCE</scope>
</reference>
<comment type="caution">
    <text evidence="1">The sequence shown here is derived from an EMBL/GenBank/DDBJ whole genome shotgun (WGS) entry which is preliminary data.</text>
</comment>
<evidence type="ECO:0000313" key="2">
    <source>
        <dbReference type="Proteomes" id="UP000708208"/>
    </source>
</evidence>
<protein>
    <submittedName>
        <fullName evidence="1">Uncharacterized protein</fullName>
    </submittedName>
</protein>
<sequence>SGAADAVAAKENLLNGFLQNLNNVVEDFQTAAAAAAKIQGNQDIAGKIKDG</sequence>
<accession>A0A8J2P8A3</accession>
<evidence type="ECO:0000313" key="1">
    <source>
        <dbReference type="EMBL" id="CAG7785443.1"/>
    </source>
</evidence>
<feature type="non-terminal residue" evidence="1">
    <location>
        <position position="1"/>
    </location>
</feature>
<gene>
    <name evidence="1" type="ORF">AFUS01_LOCUS24068</name>
</gene>
<dbReference type="AlphaFoldDB" id="A0A8J2P8A3"/>